<evidence type="ECO:0000313" key="4">
    <source>
        <dbReference type="EMBL" id="RCI17083.1"/>
    </source>
</evidence>
<gene>
    <name evidence="4" type="ORF">L249_2123</name>
</gene>
<dbReference type="AlphaFoldDB" id="A0A367LRK9"/>
<sequence length="416" mass="47056">CCVKLNHQRFSHHKTSSSLASFQRDMSIPPQLIRVKRKRDDEVPVTFLQFDEAHKRHRVNSNWAYRRRDATSPTHPKPAVASEKPVIHTSPPRRCRRKASPAGPPALSRPSSPAGSAELRRFHISRWAPWAKENPAPGAGVSKHRGAAVFVERGQNRVRRGKTASQDVMDVDCEQEKAAGPSAVQTRHLKRAGETNKAARRSDEARTQAPLPASLMNRDTHDMDQIAADMNKWVLDEIGASLKSAEAERREVKLEPKAPAERYHERQREVDSVMDDAGDDDDDDDDWIMEEYVRIPADSVAIDVLPSDIGVLVLGDDDGDLFFFGSQDDDEEEAEDDEDENAENHYAADYPEDEVESDDEYNIRPYNYRVSAVSDDEEFDQEGCSDDDLRLDSDDDDEAKMERIRAYMKHHRSALG</sequence>
<feature type="non-terminal residue" evidence="4">
    <location>
        <position position="1"/>
    </location>
</feature>
<dbReference type="GO" id="GO:0005737">
    <property type="term" value="C:cytoplasm"/>
    <property type="evidence" value="ECO:0007669"/>
    <property type="project" value="TreeGrafter"/>
</dbReference>
<organism evidence="4 5">
    <name type="scientific">Ophiocordyceps polyrhachis-furcata BCC 54312</name>
    <dbReference type="NCBI Taxonomy" id="1330021"/>
    <lineage>
        <taxon>Eukaryota</taxon>
        <taxon>Fungi</taxon>
        <taxon>Dikarya</taxon>
        <taxon>Ascomycota</taxon>
        <taxon>Pezizomycotina</taxon>
        <taxon>Sordariomycetes</taxon>
        <taxon>Hypocreomycetidae</taxon>
        <taxon>Hypocreales</taxon>
        <taxon>Ophiocordycipitaceae</taxon>
        <taxon>Ophiocordyceps</taxon>
    </lineage>
</organism>
<protein>
    <recommendedName>
        <fullName evidence="3">Transcription factor Iwr1 domain-containing protein</fullName>
    </recommendedName>
</protein>
<feature type="domain" description="Transcription factor Iwr1" evidence="3">
    <location>
        <begin position="285"/>
        <end position="354"/>
    </location>
</feature>
<dbReference type="GO" id="GO:0006606">
    <property type="term" value="P:protein import into nucleus"/>
    <property type="evidence" value="ECO:0007669"/>
    <property type="project" value="InterPro"/>
</dbReference>
<accession>A0A367LRK9</accession>
<feature type="region of interest" description="Disordered" evidence="2">
    <location>
        <begin position="323"/>
        <end position="358"/>
    </location>
</feature>
<dbReference type="InterPro" id="IPR040150">
    <property type="entry name" value="Iwr1"/>
</dbReference>
<dbReference type="PANTHER" id="PTHR28063">
    <property type="entry name" value="RNA POLYMERASE II NUCLEAR LOCALIZATION PROTEIN IWR1"/>
    <property type="match status" value="1"/>
</dbReference>
<feature type="compositionally biased region" description="Acidic residues" evidence="2">
    <location>
        <begin position="327"/>
        <end position="341"/>
    </location>
</feature>
<name>A0A367LRK9_9HYPO</name>
<comment type="similarity">
    <text evidence="1">Belongs to the IWR1/SLC7A6OS family.</text>
</comment>
<dbReference type="Proteomes" id="UP000253664">
    <property type="component" value="Unassembled WGS sequence"/>
</dbReference>
<evidence type="ECO:0000259" key="3">
    <source>
        <dbReference type="Pfam" id="PF08574"/>
    </source>
</evidence>
<proteinExistence type="inferred from homology"/>
<evidence type="ECO:0000256" key="2">
    <source>
        <dbReference type="SAM" id="MobiDB-lite"/>
    </source>
</evidence>
<feature type="compositionally biased region" description="Basic and acidic residues" evidence="2">
    <location>
        <begin position="248"/>
        <end position="271"/>
    </location>
</feature>
<dbReference type="PANTHER" id="PTHR28063:SF1">
    <property type="entry name" value="RNA POLYMERASE II NUCLEAR LOCALIZATION PROTEIN IWR1"/>
    <property type="match status" value="1"/>
</dbReference>
<feature type="region of interest" description="Disordered" evidence="2">
    <location>
        <begin position="372"/>
        <end position="398"/>
    </location>
</feature>
<dbReference type="OrthoDB" id="6255506at2759"/>
<dbReference type="Pfam" id="PF08574">
    <property type="entry name" value="Iwr1"/>
    <property type="match status" value="1"/>
</dbReference>
<evidence type="ECO:0000313" key="5">
    <source>
        <dbReference type="Proteomes" id="UP000253664"/>
    </source>
</evidence>
<feature type="region of interest" description="Disordered" evidence="2">
    <location>
        <begin position="67"/>
        <end position="117"/>
    </location>
</feature>
<evidence type="ECO:0000256" key="1">
    <source>
        <dbReference type="ARBA" id="ARBA00010218"/>
    </source>
</evidence>
<reference evidence="4 5" key="1">
    <citation type="journal article" date="2015" name="BMC Genomics">
        <title>Insights from the genome of Ophiocordyceps polyrhachis-furcata to pathogenicity and host specificity in insect fungi.</title>
        <authorList>
            <person name="Wichadakul D."/>
            <person name="Kobmoo N."/>
            <person name="Ingsriswang S."/>
            <person name="Tangphatsornruang S."/>
            <person name="Chantasingh D."/>
            <person name="Luangsa-ard J.J."/>
            <person name="Eurwilaichitr L."/>
        </authorList>
    </citation>
    <scope>NUCLEOTIDE SEQUENCE [LARGE SCALE GENOMIC DNA]</scope>
    <source>
        <strain evidence="4 5">BCC 54312</strain>
    </source>
</reference>
<dbReference type="InterPro" id="IPR013883">
    <property type="entry name" value="TF_Iwr1_dom"/>
</dbReference>
<comment type="caution">
    <text evidence="4">The sequence shown here is derived from an EMBL/GenBank/DDBJ whole genome shotgun (WGS) entry which is preliminary data.</text>
</comment>
<feature type="compositionally biased region" description="Acidic residues" evidence="2">
    <location>
        <begin position="374"/>
        <end position="386"/>
    </location>
</feature>
<feature type="region of interest" description="Disordered" evidence="2">
    <location>
        <begin position="248"/>
        <end position="279"/>
    </location>
</feature>
<dbReference type="EMBL" id="LKCN02000001">
    <property type="protein sequence ID" value="RCI17083.1"/>
    <property type="molecule type" value="Genomic_DNA"/>
</dbReference>
<feature type="region of interest" description="Disordered" evidence="2">
    <location>
        <begin position="175"/>
        <end position="218"/>
    </location>
</feature>
<keyword evidence="5" id="KW-1185">Reference proteome</keyword>